<dbReference type="PANTHER" id="PTHR22604:SF105">
    <property type="entry name" value="TRANS-1,2-DIHYDROBENZENE-1,2-DIOL DEHYDROGENASE"/>
    <property type="match status" value="1"/>
</dbReference>
<keyword evidence="6" id="KW-1185">Reference proteome</keyword>
<dbReference type="Proteomes" id="UP000605427">
    <property type="component" value="Unassembled WGS sequence"/>
</dbReference>
<dbReference type="RefSeq" id="WP_172245900.1">
    <property type="nucleotide sequence ID" value="NZ_BMDD01000004.1"/>
</dbReference>
<organism evidence="5 6">
    <name type="scientific">Saccharibacillus endophyticus</name>
    <dbReference type="NCBI Taxonomy" id="2060666"/>
    <lineage>
        <taxon>Bacteria</taxon>
        <taxon>Bacillati</taxon>
        <taxon>Bacillota</taxon>
        <taxon>Bacilli</taxon>
        <taxon>Bacillales</taxon>
        <taxon>Paenibacillaceae</taxon>
        <taxon>Saccharibacillus</taxon>
    </lineage>
</organism>
<evidence type="ECO:0000256" key="2">
    <source>
        <dbReference type="ARBA" id="ARBA00023002"/>
    </source>
</evidence>
<protein>
    <recommendedName>
        <fullName evidence="7">Gfo/Idh/MocA family oxidoreductase</fullName>
    </recommendedName>
</protein>
<dbReference type="InterPro" id="IPR036291">
    <property type="entry name" value="NAD(P)-bd_dom_sf"/>
</dbReference>
<dbReference type="PANTHER" id="PTHR22604">
    <property type="entry name" value="OXIDOREDUCTASES"/>
    <property type="match status" value="1"/>
</dbReference>
<evidence type="ECO:0000313" key="6">
    <source>
        <dbReference type="Proteomes" id="UP000605427"/>
    </source>
</evidence>
<gene>
    <name evidence="5" type="ORF">GCM10007362_35280</name>
</gene>
<evidence type="ECO:0000256" key="1">
    <source>
        <dbReference type="ARBA" id="ARBA00010928"/>
    </source>
</evidence>
<dbReference type="SUPFAM" id="SSF143744">
    <property type="entry name" value="GlcG-like"/>
    <property type="match status" value="1"/>
</dbReference>
<accession>A0ABQ2A1U3</accession>
<comment type="similarity">
    <text evidence="1">Belongs to the Gfo/Idh/MocA family.</text>
</comment>
<dbReference type="Pfam" id="PF03928">
    <property type="entry name" value="HbpS-like"/>
    <property type="match status" value="1"/>
</dbReference>
<evidence type="ECO:0000259" key="4">
    <source>
        <dbReference type="Pfam" id="PF22725"/>
    </source>
</evidence>
<evidence type="ECO:0000259" key="3">
    <source>
        <dbReference type="Pfam" id="PF01408"/>
    </source>
</evidence>
<dbReference type="Gene3D" id="3.30.360.10">
    <property type="entry name" value="Dihydrodipicolinate Reductase, domain 2"/>
    <property type="match status" value="1"/>
</dbReference>
<evidence type="ECO:0000313" key="5">
    <source>
        <dbReference type="EMBL" id="GGH83042.1"/>
    </source>
</evidence>
<feature type="domain" description="GFO/IDH/MocA-like oxidoreductase" evidence="4">
    <location>
        <begin position="129"/>
        <end position="242"/>
    </location>
</feature>
<reference evidence="6" key="1">
    <citation type="journal article" date="2019" name="Int. J. Syst. Evol. Microbiol.">
        <title>The Global Catalogue of Microorganisms (GCM) 10K type strain sequencing project: providing services to taxonomists for standard genome sequencing and annotation.</title>
        <authorList>
            <consortium name="The Broad Institute Genomics Platform"/>
            <consortium name="The Broad Institute Genome Sequencing Center for Infectious Disease"/>
            <person name="Wu L."/>
            <person name="Ma J."/>
        </authorList>
    </citation>
    <scope>NUCLEOTIDE SEQUENCE [LARGE SCALE GENOMIC DNA]</scope>
    <source>
        <strain evidence="6">CCM 8702</strain>
    </source>
</reference>
<dbReference type="Gene3D" id="3.30.450.150">
    <property type="entry name" value="Haem-degrading domain"/>
    <property type="match status" value="1"/>
</dbReference>
<dbReference type="InterPro" id="IPR055170">
    <property type="entry name" value="GFO_IDH_MocA-like_dom"/>
</dbReference>
<sequence length="478" mass="53242">MIKWGILGAGNIAHRFAAAVGHEPNSTLHAISGRDENKLKTFTDKHPADKLYLSHDELLADPDIDAIYLALPHQLHHEWAIKAIHAGKAVLCEKPASLNLREMQDIADAARSRSVLFMEAMKQRFVPLYRELRRRVDAGEIGKITSIYASLCNEMPQGLNTYHVQPGHGGSLLDVGTYCASWIEDFSAGSLTLETVAANQQDFVDYYIDAKLHAGDVKAGLECAFDRQKERVAVLQGENGRIVVQDLHRPVSMTVYRDGQEPEQVNVPYEIDDFYSEVHHFAECLQQGRTESDIMPLSASLRCAEILDAVRAGLTYTPECLEVLAEQEELLQYEAFGSKEALELGNTIVELAKEYDREIAVSIFRESDGLVIFQYVMDSKAARNIGYMEGKRRAALSTGHSSVWMHVDHELNGKWSEEMANMPHFVPSGGAFPIRANGEWAATLSLSGLREGRDHELVIRALSKVLNRQVPAFPCATI</sequence>
<dbReference type="Gene3D" id="3.40.50.720">
    <property type="entry name" value="NAD(P)-binding Rossmann-like Domain"/>
    <property type="match status" value="1"/>
</dbReference>
<name>A0ABQ2A1U3_9BACL</name>
<dbReference type="Pfam" id="PF22725">
    <property type="entry name" value="GFO_IDH_MocA_C3"/>
    <property type="match status" value="1"/>
</dbReference>
<comment type="caution">
    <text evidence="5">The sequence shown here is derived from an EMBL/GenBank/DDBJ whole genome shotgun (WGS) entry which is preliminary data.</text>
</comment>
<dbReference type="InterPro" id="IPR005624">
    <property type="entry name" value="PduO/GlcC-like"/>
</dbReference>
<dbReference type="InterPro" id="IPR050984">
    <property type="entry name" value="Gfo/Idh/MocA_domain"/>
</dbReference>
<proteinExistence type="inferred from homology"/>
<dbReference type="SUPFAM" id="SSF55347">
    <property type="entry name" value="Glyceraldehyde-3-phosphate dehydrogenase-like, C-terminal domain"/>
    <property type="match status" value="1"/>
</dbReference>
<feature type="domain" description="Gfo/Idh/MocA-like oxidoreductase N-terminal" evidence="3">
    <location>
        <begin position="2"/>
        <end position="119"/>
    </location>
</feature>
<evidence type="ECO:0008006" key="7">
    <source>
        <dbReference type="Google" id="ProtNLM"/>
    </source>
</evidence>
<dbReference type="EMBL" id="BMDD01000004">
    <property type="protein sequence ID" value="GGH83042.1"/>
    <property type="molecule type" value="Genomic_DNA"/>
</dbReference>
<keyword evidence="2" id="KW-0560">Oxidoreductase</keyword>
<dbReference type="InterPro" id="IPR038084">
    <property type="entry name" value="PduO/GlcC-like_sf"/>
</dbReference>
<dbReference type="InterPro" id="IPR000683">
    <property type="entry name" value="Gfo/Idh/MocA-like_OxRdtase_N"/>
</dbReference>
<dbReference type="SUPFAM" id="SSF51735">
    <property type="entry name" value="NAD(P)-binding Rossmann-fold domains"/>
    <property type="match status" value="1"/>
</dbReference>
<dbReference type="Pfam" id="PF01408">
    <property type="entry name" value="GFO_IDH_MocA"/>
    <property type="match status" value="1"/>
</dbReference>